<feature type="transmembrane region" description="Helical" evidence="5">
    <location>
        <begin position="212"/>
        <end position="236"/>
    </location>
</feature>
<accession>C3MLD4</accession>
<feature type="transmembrane region" description="Helical" evidence="5">
    <location>
        <begin position="135"/>
        <end position="151"/>
    </location>
</feature>
<feature type="transmembrane region" description="Helical" evidence="5">
    <location>
        <begin position="279"/>
        <end position="302"/>
    </location>
</feature>
<name>C3MLD4_SACI2</name>
<evidence type="ECO:0000256" key="1">
    <source>
        <dbReference type="ARBA" id="ARBA00004141"/>
    </source>
</evidence>
<dbReference type="GO" id="GO:0016020">
    <property type="term" value="C:membrane"/>
    <property type="evidence" value="ECO:0007669"/>
    <property type="project" value="UniProtKB-SubCell"/>
</dbReference>
<dbReference type="InterPro" id="IPR004695">
    <property type="entry name" value="SLAC1/Mae1/Ssu1/TehA"/>
</dbReference>
<dbReference type="Pfam" id="PF03595">
    <property type="entry name" value="SLAC1"/>
    <property type="match status" value="1"/>
</dbReference>
<dbReference type="InterPro" id="IPR038665">
    <property type="entry name" value="Voltage-dep_anion_channel_sf"/>
</dbReference>
<feature type="transmembrane region" description="Helical" evidence="5">
    <location>
        <begin position="48"/>
        <end position="71"/>
    </location>
</feature>
<feature type="transmembrane region" description="Helical" evidence="5">
    <location>
        <begin position="157"/>
        <end position="174"/>
    </location>
</feature>
<evidence type="ECO:0000313" key="7">
    <source>
        <dbReference type="Proteomes" id="UP000001747"/>
    </source>
</evidence>
<comment type="subcellular location">
    <subcellularLocation>
        <location evidence="1">Membrane</location>
        <topology evidence="1">Multi-pass membrane protein</topology>
    </subcellularLocation>
</comment>
<organism evidence="6 7">
    <name type="scientific">Saccharolobus islandicus (strain L.S.2.15 / Lassen #1)</name>
    <name type="common">Sulfolobus islandicus</name>
    <dbReference type="NCBI Taxonomy" id="429572"/>
    <lineage>
        <taxon>Archaea</taxon>
        <taxon>Thermoproteota</taxon>
        <taxon>Thermoprotei</taxon>
        <taxon>Sulfolobales</taxon>
        <taxon>Sulfolobaceae</taxon>
        <taxon>Saccharolobus</taxon>
    </lineage>
</organism>
<evidence type="ECO:0000256" key="5">
    <source>
        <dbReference type="SAM" id="Phobius"/>
    </source>
</evidence>
<dbReference type="HOGENOM" id="CLU_958530_0_0_2"/>
<evidence type="ECO:0000313" key="6">
    <source>
        <dbReference type="EMBL" id="ACP36536.1"/>
    </source>
</evidence>
<dbReference type="AlphaFoldDB" id="C3MLD4"/>
<feature type="transmembrane region" description="Helical" evidence="5">
    <location>
        <begin position="20"/>
        <end position="42"/>
    </location>
</feature>
<sequence length="304" mass="34143">MAINLFIIKLSIICMNLTDILGQPICFTMLMGIAGISIASYLGKLTLLSLISFGIALVFLILLTSFFILNLKRLKYEMVDLISIISGLTLLITRLRLSYPSPFYFIPLMILSIFYFVIAYKVFVSLKQVTFKHHLLGVAITLLSIGLRSYITLLSLIFASIGILIYFTITALILKSIMTTKRDIIGIINGATWIQMGLSALISFAITPFSKLVSLVFCYLALFLLPIVILVSILKLISVKIIRYHPSLWSVIFPQAAFSTDTFSIIRERLIVLPILYDVSFSVLLSVFSLFILFLSFTIFSVTR</sequence>
<keyword evidence="4 5" id="KW-0472">Membrane</keyword>
<feature type="transmembrane region" description="Helical" evidence="5">
    <location>
        <begin position="248"/>
        <end position="267"/>
    </location>
</feature>
<dbReference type="KEGG" id="sis:LS215_2585"/>
<dbReference type="OrthoDB" id="44189at2157"/>
<dbReference type="Proteomes" id="UP000001747">
    <property type="component" value="Chromosome"/>
</dbReference>
<keyword evidence="3 5" id="KW-1133">Transmembrane helix</keyword>
<dbReference type="GeneID" id="7796678"/>
<evidence type="ECO:0000256" key="3">
    <source>
        <dbReference type="ARBA" id="ARBA00022989"/>
    </source>
</evidence>
<evidence type="ECO:0000256" key="2">
    <source>
        <dbReference type="ARBA" id="ARBA00022692"/>
    </source>
</evidence>
<feature type="transmembrane region" description="Helical" evidence="5">
    <location>
        <begin position="186"/>
        <end position="206"/>
    </location>
</feature>
<evidence type="ECO:0000256" key="4">
    <source>
        <dbReference type="ARBA" id="ARBA00023136"/>
    </source>
</evidence>
<dbReference type="GO" id="GO:0055085">
    <property type="term" value="P:transmembrane transport"/>
    <property type="evidence" value="ECO:0007669"/>
    <property type="project" value="InterPro"/>
</dbReference>
<reference evidence="6 7" key="1">
    <citation type="journal article" date="2009" name="Proc. Natl. Acad. Sci. U.S.A.">
        <title>Biogeography of the Sulfolobus islandicus pan-genome.</title>
        <authorList>
            <person name="Reno M.L."/>
            <person name="Held N.L."/>
            <person name="Fields C.J."/>
            <person name="Burke P.V."/>
            <person name="Whitaker R.J."/>
        </authorList>
    </citation>
    <scope>NUCLEOTIDE SEQUENCE [LARGE SCALE GENOMIC DNA]</scope>
    <source>
        <strain evidence="7">L.S.2.15 / Lassen #1</strain>
    </source>
</reference>
<dbReference type="Gene3D" id="1.50.10.150">
    <property type="entry name" value="Voltage-dependent anion channel"/>
    <property type="match status" value="1"/>
</dbReference>
<gene>
    <name evidence="6" type="ordered locus">LS215_2585</name>
</gene>
<protein>
    <submittedName>
        <fullName evidence="6">C4-dicarboxylate transporter/malic acid transport protein</fullName>
    </submittedName>
</protein>
<proteinExistence type="predicted"/>
<feature type="transmembrane region" description="Helical" evidence="5">
    <location>
        <begin position="103"/>
        <end position="123"/>
    </location>
</feature>
<dbReference type="RefSeq" id="WP_012714422.1">
    <property type="nucleotide sequence ID" value="NC_012589.1"/>
</dbReference>
<keyword evidence="2 5" id="KW-0812">Transmembrane</keyword>
<dbReference type="EMBL" id="CP001399">
    <property type="protein sequence ID" value="ACP36536.1"/>
    <property type="molecule type" value="Genomic_DNA"/>
</dbReference>